<name>A0A7S3NYV2_EUPCR</name>
<dbReference type="AlphaFoldDB" id="A0A7S3NYV2"/>
<evidence type="ECO:0000313" key="1">
    <source>
        <dbReference type="EMBL" id="CAE0386342.1"/>
    </source>
</evidence>
<reference evidence="1" key="1">
    <citation type="submission" date="2021-01" db="EMBL/GenBank/DDBJ databases">
        <authorList>
            <person name="Corre E."/>
            <person name="Pelletier E."/>
            <person name="Niang G."/>
            <person name="Scheremetjew M."/>
            <person name="Finn R."/>
            <person name="Kale V."/>
            <person name="Holt S."/>
            <person name="Cochrane G."/>
            <person name="Meng A."/>
            <person name="Brown T."/>
            <person name="Cohen L."/>
        </authorList>
    </citation>
    <scope>NUCLEOTIDE SEQUENCE</scope>
    <source>
        <strain evidence="1">CT5</strain>
    </source>
</reference>
<sequence>MNTLIHYDVQNPITMSSGNSRIKGKTLKDGITRGILKTLKGKAQVIGKVDIEDPANNSLGLTGFRQLVGLQKKKDKEDIAYSVFKIDPRDDKKFMLNELKFKGKEGLEQNSFHFSDEERSDAKISEED</sequence>
<proteinExistence type="predicted"/>
<protein>
    <submittedName>
        <fullName evidence="1">Uncharacterized protein</fullName>
    </submittedName>
</protein>
<accession>A0A7S3NYV2</accession>
<organism evidence="1">
    <name type="scientific">Euplotes crassus</name>
    <dbReference type="NCBI Taxonomy" id="5936"/>
    <lineage>
        <taxon>Eukaryota</taxon>
        <taxon>Sar</taxon>
        <taxon>Alveolata</taxon>
        <taxon>Ciliophora</taxon>
        <taxon>Intramacronucleata</taxon>
        <taxon>Spirotrichea</taxon>
        <taxon>Hypotrichia</taxon>
        <taxon>Euplotida</taxon>
        <taxon>Euplotidae</taxon>
        <taxon>Moneuplotes</taxon>
    </lineage>
</organism>
<gene>
    <name evidence="1" type="ORF">ECRA1380_LOCUS11306</name>
</gene>
<dbReference type="EMBL" id="HBIK01024462">
    <property type="protein sequence ID" value="CAE0386342.1"/>
    <property type="molecule type" value="Transcribed_RNA"/>
</dbReference>